<accession>A0ABW9TR66</accession>
<name>A0ABW9TR66_AGRVI</name>
<gene>
    <name evidence="1" type="ORF">BBL17_029080</name>
</gene>
<organism evidence="1 2">
    <name type="scientific">Agrobacterium vitis</name>
    <name type="common">Rhizobium vitis</name>
    <dbReference type="NCBI Taxonomy" id="373"/>
    <lineage>
        <taxon>Bacteria</taxon>
        <taxon>Pseudomonadati</taxon>
        <taxon>Pseudomonadota</taxon>
        <taxon>Alphaproteobacteria</taxon>
        <taxon>Hyphomicrobiales</taxon>
        <taxon>Rhizobiaceae</taxon>
        <taxon>Rhizobium/Agrobacterium group</taxon>
        <taxon>Agrobacterium</taxon>
    </lineage>
</organism>
<reference evidence="1" key="1">
    <citation type="submission" date="2019-11" db="EMBL/GenBank/DDBJ databases">
        <title>Whole-genome sequencing of Allorhizobium vitis.</title>
        <authorList>
            <person name="Gan H.M."/>
            <person name="Savka M.A."/>
        </authorList>
    </citation>
    <scope>NUCLEOTIDE SEQUENCE [LARGE SCALE GENOMIC DNA]</scope>
    <source>
        <strain evidence="1">T1/7</strain>
    </source>
</reference>
<dbReference type="EMBL" id="MBFE02000077">
    <property type="protein sequence ID" value="MUO45763.1"/>
    <property type="molecule type" value="Genomic_DNA"/>
</dbReference>
<keyword evidence="2" id="KW-1185">Reference proteome</keyword>
<evidence type="ECO:0000313" key="1">
    <source>
        <dbReference type="EMBL" id="MUO45763.1"/>
    </source>
</evidence>
<comment type="caution">
    <text evidence="1">The sequence shown here is derived from an EMBL/GenBank/DDBJ whole genome shotgun (WGS) entry which is preliminary data.</text>
</comment>
<sequence length="128" mass="13703">MTSAMRFVKVIYRLLFVTAILGIVIGPMSVGAADSVMAASLPVVMDGMAGMDMPDDLPCCPDEQPDKPDCASKSCPFAVICTTMIVGQLATSHSWSLNIGWVAHRFLMPPHGELASSLVYPPVRPPRV</sequence>
<dbReference type="Proteomes" id="UP000179454">
    <property type="component" value="Unassembled WGS sequence"/>
</dbReference>
<protein>
    <recommendedName>
        <fullName evidence="3">DUF2946 domain-containing protein</fullName>
    </recommendedName>
</protein>
<evidence type="ECO:0000313" key="2">
    <source>
        <dbReference type="Proteomes" id="UP000179454"/>
    </source>
</evidence>
<proteinExistence type="predicted"/>
<evidence type="ECO:0008006" key="3">
    <source>
        <dbReference type="Google" id="ProtNLM"/>
    </source>
</evidence>